<dbReference type="Proteomes" id="UP000184041">
    <property type="component" value="Unassembled WGS sequence"/>
</dbReference>
<dbReference type="PANTHER" id="PTHR30348">
    <property type="entry name" value="UNCHARACTERIZED PROTEIN YECE"/>
    <property type="match status" value="1"/>
</dbReference>
<dbReference type="PANTHER" id="PTHR30348:SF9">
    <property type="entry name" value="UPF0759 PROTEIN YECE"/>
    <property type="match status" value="1"/>
</dbReference>
<organism evidence="1 2">
    <name type="scientific">Fodinibius roseus</name>
    <dbReference type="NCBI Taxonomy" id="1194090"/>
    <lineage>
        <taxon>Bacteria</taxon>
        <taxon>Pseudomonadati</taxon>
        <taxon>Balneolota</taxon>
        <taxon>Balneolia</taxon>
        <taxon>Balneolales</taxon>
        <taxon>Balneolaceae</taxon>
        <taxon>Fodinibius</taxon>
    </lineage>
</organism>
<dbReference type="RefSeq" id="WP_073064724.1">
    <property type="nucleotide sequence ID" value="NZ_FQUS01000013.1"/>
</dbReference>
<sequence length="288" mass="33817">MAITKYHIGCTGWSLKDWVGNFFTDDAKQRDFLSQYASVFNAVEGNTTFYNIPSEETIKKWARATPDGFKFCFKFHRSITHGRRLNDVEDEVMRFLEVFDPIADRLGPFHIQLPPQFSPGEFVRLERLVRLLPSVYSYAVEVRHPDFYDHGNRENRLNRLLQSYHIDRVIFDTRKLHSMKKEEASIREAQKKKPNVPVRFENTGSRPFVRFVGANDVLNNEPYLKEWAIVIADWIKEGLHPYIFTHSPDKVSQPPIARKFHQLLAELIEINPMPPWPVERQNEQLGLF</sequence>
<gene>
    <name evidence="1" type="ORF">SAMN05443144_11321</name>
</gene>
<dbReference type="EMBL" id="FQUS01000013">
    <property type="protein sequence ID" value="SHF77031.1"/>
    <property type="molecule type" value="Genomic_DNA"/>
</dbReference>
<dbReference type="AlphaFoldDB" id="A0A1M5ED66"/>
<keyword evidence="2" id="KW-1185">Reference proteome</keyword>
<dbReference type="InterPro" id="IPR036520">
    <property type="entry name" value="UPF0759_sf"/>
</dbReference>
<proteinExistence type="predicted"/>
<dbReference type="OrthoDB" id="9780310at2"/>
<dbReference type="Gene3D" id="3.20.20.410">
    <property type="entry name" value="Protein of unknown function UPF0759"/>
    <property type="match status" value="1"/>
</dbReference>
<accession>A0A1M5ED66</accession>
<evidence type="ECO:0000313" key="2">
    <source>
        <dbReference type="Proteomes" id="UP000184041"/>
    </source>
</evidence>
<protein>
    <submittedName>
        <fullName evidence="1">Uncharacterized conserved protein YecE, DUF72 family</fullName>
    </submittedName>
</protein>
<reference evidence="1 2" key="1">
    <citation type="submission" date="2016-11" db="EMBL/GenBank/DDBJ databases">
        <authorList>
            <person name="Jaros S."/>
            <person name="Januszkiewicz K."/>
            <person name="Wedrychowicz H."/>
        </authorList>
    </citation>
    <scope>NUCLEOTIDE SEQUENCE [LARGE SCALE GENOMIC DNA]</scope>
    <source>
        <strain evidence="1 2">DSM 21986</strain>
    </source>
</reference>
<evidence type="ECO:0000313" key="1">
    <source>
        <dbReference type="EMBL" id="SHF77031.1"/>
    </source>
</evidence>
<dbReference type="SUPFAM" id="SSF117396">
    <property type="entry name" value="TM1631-like"/>
    <property type="match status" value="1"/>
</dbReference>
<name>A0A1M5ED66_9BACT</name>
<dbReference type="Pfam" id="PF01904">
    <property type="entry name" value="DUF72"/>
    <property type="match status" value="1"/>
</dbReference>
<dbReference type="InterPro" id="IPR002763">
    <property type="entry name" value="DUF72"/>
</dbReference>
<dbReference type="STRING" id="1194090.SAMN05443144_11321"/>